<dbReference type="Pfam" id="PF13424">
    <property type="entry name" value="TPR_12"/>
    <property type="match status" value="2"/>
</dbReference>
<dbReference type="Gene3D" id="3.40.50.300">
    <property type="entry name" value="P-loop containing nucleotide triphosphate hydrolases"/>
    <property type="match status" value="1"/>
</dbReference>
<dbReference type="Proteomes" id="UP001172102">
    <property type="component" value="Unassembled WGS sequence"/>
</dbReference>
<evidence type="ECO:0008006" key="3">
    <source>
        <dbReference type="Google" id="ProtNLM"/>
    </source>
</evidence>
<protein>
    <recommendedName>
        <fullName evidence="3">Kinesin light chain</fullName>
    </recommendedName>
</protein>
<dbReference type="InterPro" id="IPR053137">
    <property type="entry name" value="NLR-like"/>
</dbReference>
<proteinExistence type="predicted"/>
<dbReference type="InterPro" id="IPR027417">
    <property type="entry name" value="P-loop_NTPase"/>
</dbReference>
<dbReference type="PANTHER" id="PTHR46082">
    <property type="entry name" value="ATP/GTP-BINDING PROTEIN-RELATED"/>
    <property type="match status" value="1"/>
</dbReference>
<dbReference type="EMBL" id="JAUKUA010000007">
    <property type="protein sequence ID" value="KAK0705337.1"/>
    <property type="molecule type" value="Genomic_DNA"/>
</dbReference>
<dbReference type="PANTHER" id="PTHR46082:SF6">
    <property type="entry name" value="AAA+ ATPASE DOMAIN-CONTAINING PROTEIN-RELATED"/>
    <property type="match status" value="1"/>
</dbReference>
<dbReference type="SUPFAM" id="SSF52540">
    <property type="entry name" value="P-loop containing nucleoside triphosphate hydrolases"/>
    <property type="match status" value="1"/>
</dbReference>
<organism evidence="1 2">
    <name type="scientific">Lasiosphaeris hirsuta</name>
    <dbReference type="NCBI Taxonomy" id="260670"/>
    <lineage>
        <taxon>Eukaryota</taxon>
        <taxon>Fungi</taxon>
        <taxon>Dikarya</taxon>
        <taxon>Ascomycota</taxon>
        <taxon>Pezizomycotina</taxon>
        <taxon>Sordariomycetes</taxon>
        <taxon>Sordariomycetidae</taxon>
        <taxon>Sordariales</taxon>
        <taxon>Lasiosphaeriaceae</taxon>
        <taxon>Lasiosphaeris</taxon>
    </lineage>
</organism>
<accession>A0AA40DLM2</accession>
<name>A0AA40DLM2_9PEZI</name>
<dbReference type="SMART" id="SM00028">
    <property type="entry name" value="TPR"/>
    <property type="match status" value="2"/>
</dbReference>
<dbReference type="SUPFAM" id="SSF48452">
    <property type="entry name" value="TPR-like"/>
    <property type="match status" value="2"/>
</dbReference>
<dbReference type="InterPro" id="IPR011990">
    <property type="entry name" value="TPR-like_helical_dom_sf"/>
</dbReference>
<reference evidence="1" key="1">
    <citation type="submission" date="2023-06" db="EMBL/GenBank/DDBJ databases">
        <title>Genome-scale phylogeny and comparative genomics of the fungal order Sordariales.</title>
        <authorList>
            <consortium name="Lawrence Berkeley National Laboratory"/>
            <person name="Hensen N."/>
            <person name="Bonometti L."/>
            <person name="Westerberg I."/>
            <person name="Brannstrom I.O."/>
            <person name="Guillou S."/>
            <person name="Cros-Aarteil S."/>
            <person name="Calhoun S."/>
            <person name="Haridas S."/>
            <person name="Kuo A."/>
            <person name="Mondo S."/>
            <person name="Pangilinan J."/>
            <person name="Riley R."/>
            <person name="Labutti K."/>
            <person name="Andreopoulos B."/>
            <person name="Lipzen A."/>
            <person name="Chen C."/>
            <person name="Yanf M."/>
            <person name="Daum C."/>
            <person name="Ng V."/>
            <person name="Clum A."/>
            <person name="Steindorff A."/>
            <person name="Ohm R."/>
            <person name="Martin F."/>
            <person name="Silar P."/>
            <person name="Natvig D."/>
            <person name="Lalanne C."/>
            <person name="Gautier V."/>
            <person name="Ament-Velasquez S.L."/>
            <person name="Kruys A."/>
            <person name="Hutchinson M.I."/>
            <person name="Powell A.J."/>
            <person name="Barry K."/>
            <person name="Miller A.N."/>
            <person name="Grigoriev I.V."/>
            <person name="Debuchy R."/>
            <person name="Gladieux P."/>
            <person name="Thoren M.H."/>
            <person name="Johannesson H."/>
        </authorList>
    </citation>
    <scope>NUCLEOTIDE SEQUENCE</scope>
    <source>
        <strain evidence="1">SMH4607-1</strain>
    </source>
</reference>
<evidence type="ECO:0000313" key="2">
    <source>
        <dbReference type="Proteomes" id="UP001172102"/>
    </source>
</evidence>
<evidence type="ECO:0000313" key="1">
    <source>
        <dbReference type="EMBL" id="KAK0705337.1"/>
    </source>
</evidence>
<dbReference type="AlphaFoldDB" id="A0AA40DLM2"/>
<gene>
    <name evidence="1" type="ORF">B0H67DRAFT_380681</name>
</gene>
<keyword evidence="2" id="KW-1185">Reference proteome</keyword>
<sequence>MASTIGLFKQTNISLLRVLQADSELLSRIHEAFLALVERRKSDSLLPPIEVVCFFEALPAQLIGTVVPKSSARMEGHDPISIHDEHRGMTKFRDTEDPGFKSIIGEIKRLVHCISTWSATKPPRPLGAVVPASENRITHLKPVKGPFIVPFPRNEIFIGRADVIQDLVSLLHHPPDLSMPSESHRRAALCGLGGIGETNIATEYAWSLRNQMPEMAIFWVHASSATRFTQAYTEIARECEIPGYANSGSDVQQLVTAWLIKHPKPWLLIVDNADDSGVFFESPNAQPEIAPQASGQFDLCEYIPRPPNGSVLITSRNKQVAIDLLGGESSGLAEIVGFNLKKAIKFVQGQLGLDEAEDDVVDLIGQLDRLPLALSQATSYIKKRQINIAKYLHFVRQGDDGLVRLLSEPFQDFGRDSRVPNAVATTWILSFDQIKEQHPLAGDIICFMSCVDREEIPQAFLSTCLWPPDWTQGMRIMDDMKENPEYDEIALEEAFGILKAFSLVTESRESGNFTLNRLVHLVALKWVQSQGRYSHFAINTLFALRKHFPVVPKYPNWGVCREFLPHFDAALTHQAHFTRSPKVDDLKASLLYHVSVYLLDRNDYTRSELLLCEATAIFKETRAPTDWDVLWCRISLANVYYGLNRYDEAETHFSSVRGLFSEEYGPTNQGTLACLRGLAGIYRRRGELGKAEKIISQALEARTQTLGSDHVSTLFYTEELAMTYLDQGRLTEAEALMRRALEGQMAKQGETHPDTLRVMHNLTCVFASQERDDEAWELMAQCLELQREVLGGGHANTKISQSRSNRWAEARERGVRIRDMERDINDCAAAAERRLLKVSSGRGKGVDTGVGGGNSKVEGVDRGVKGVPWRMRGVEEEAESIRG</sequence>
<dbReference type="Gene3D" id="1.25.40.10">
    <property type="entry name" value="Tetratricopeptide repeat domain"/>
    <property type="match status" value="1"/>
</dbReference>
<dbReference type="InterPro" id="IPR019734">
    <property type="entry name" value="TPR_rpt"/>
</dbReference>
<comment type="caution">
    <text evidence="1">The sequence shown here is derived from an EMBL/GenBank/DDBJ whole genome shotgun (WGS) entry which is preliminary data.</text>
</comment>